<dbReference type="InterPro" id="IPR003673">
    <property type="entry name" value="CoA-Trfase_fam_III"/>
</dbReference>
<proteinExistence type="predicted"/>
<protein>
    <submittedName>
        <fullName evidence="2">Crotonobetainyl-CoA:carnitine CoA-transferase CaiB</fullName>
    </submittedName>
</protein>
<dbReference type="Gene3D" id="3.40.50.10540">
    <property type="entry name" value="Crotonobetainyl-coa:carnitine coa-transferase, domain 1"/>
    <property type="match status" value="1"/>
</dbReference>
<dbReference type="EMBL" id="FXUL01000048">
    <property type="protein sequence ID" value="SMP81792.1"/>
    <property type="molecule type" value="Genomic_DNA"/>
</dbReference>
<gene>
    <name evidence="2" type="ORF">SAMN06295970_1487</name>
</gene>
<organism evidence="2 3">
    <name type="scientific">Noviherbaspirillum suwonense</name>
    <dbReference type="NCBI Taxonomy" id="1224511"/>
    <lineage>
        <taxon>Bacteria</taxon>
        <taxon>Pseudomonadati</taxon>
        <taxon>Pseudomonadota</taxon>
        <taxon>Betaproteobacteria</taxon>
        <taxon>Burkholderiales</taxon>
        <taxon>Oxalobacteraceae</taxon>
        <taxon>Noviherbaspirillum</taxon>
    </lineage>
</organism>
<dbReference type="SUPFAM" id="SSF89796">
    <property type="entry name" value="CoA-transferase family III (CaiB/BaiF)"/>
    <property type="match status" value="1"/>
</dbReference>
<reference evidence="2 3" key="1">
    <citation type="submission" date="2017-05" db="EMBL/GenBank/DDBJ databases">
        <authorList>
            <person name="Varghese N."/>
            <person name="Submissions S."/>
        </authorList>
    </citation>
    <scope>NUCLEOTIDE SEQUENCE [LARGE SCALE GENOMIC DNA]</scope>
    <source>
        <strain evidence="2 3">DSM 26001</strain>
    </source>
</reference>
<keyword evidence="1" id="KW-0808">Transferase</keyword>
<dbReference type="InterPro" id="IPR044855">
    <property type="entry name" value="CoA-Trfase_III_dom3_sf"/>
</dbReference>
<comment type="caution">
    <text evidence="2">The sequence shown here is derived from an EMBL/GenBank/DDBJ whole genome shotgun (WGS) entry which is preliminary data.</text>
</comment>
<dbReference type="RefSeq" id="WP_283445741.1">
    <property type="nucleotide sequence ID" value="NZ_FXUL01000048.1"/>
</dbReference>
<dbReference type="InterPro" id="IPR023606">
    <property type="entry name" value="CoA-Trfase_III_dom_1_sf"/>
</dbReference>
<dbReference type="Pfam" id="PF02515">
    <property type="entry name" value="CoA_transf_3"/>
    <property type="match status" value="1"/>
</dbReference>
<keyword evidence="3" id="KW-1185">Reference proteome</keyword>
<evidence type="ECO:0000313" key="3">
    <source>
        <dbReference type="Proteomes" id="UP001158049"/>
    </source>
</evidence>
<dbReference type="InterPro" id="IPR050483">
    <property type="entry name" value="CoA-transferase_III_domain"/>
</dbReference>
<dbReference type="PANTHER" id="PTHR48207">
    <property type="entry name" value="SUCCINATE--HYDROXYMETHYLGLUTARATE COA-TRANSFERASE"/>
    <property type="match status" value="1"/>
</dbReference>
<sequence>MDASTSRPYEGLKVLDLSQAIAGPYCAEILLQNGAEVIKVEPPGGDWGRTIGYGPDGMSAIAIAFNLGKRSICIDAASGAGRALMRRLAAQADVVIESFRPGVMERLGLSYAELARERPELIYVSVTAFGPDGPYADRPGSDSTLQALSGMMVANRDGNGKPRKVGILLVDVATGIYAAQATGGALYRRATQGKGSHVQISLLDGAAAVQSNGIVDLALGAGRPAQALSVPAGTFATADGYINVTSLHDRMFAGLSRAIGKEEWLTDPRYVTVAARFEQAAQINAELDAVFQTRPSAHWLEVLGEHSVVCGRVNGYAELLADPHVRDRNIFQEIEQQGIPLVSVPRVPGTQPGLALMPAPRVGEHTREVLAGLGIGTAEIDALFYAGVVASAAHQPQAAQANT</sequence>
<name>A0ABY1QVU0_9BURK</name>
<evidence type="ECO:0000256" key="1">
    <source>
        <dbReference type="ARBA" id="ARBA00022679"/>
    </source>
</evidence>
<dbReference type="PANTHER" id="PTHR48207:SF4">
    <property type="entry name" value="BLL6097 PROTEIN"/>
    <property type="match status" value="1"/>
</dbReference>
<dbReference type="Gene3D" id="3.30.1540.10">
    <property type="entry name" value="formyl-coa transferase, domain 3"/>
    <property type="match status" value="1"/>
</dbReference>
<evidence type="ECO:0000313" key="2">
    <source>
        <dbReference type="EMBL" id="SMP81792.1"/>
    </source>
</evidence>
<accession>A0ABY1QVU0</accession>
<dbReference type="Proteomes" id="UP001158049">
    <property type="component" value="Unassembled WGS sequence"/>
</dbReference>